<keyword evidence="3 6" id="KW-0812">Transmembrane</keyword>
<keyword evidence="6" id="KW-1003">Cell membrane</keyword>
<organism evidence="7 8">
    <name type="scientific">Candidatus Thiodiazotropha lotti</name>
    <dbReference type="NCBI Taxonomy" id="2792787"/>
    <lineage>
        <taxon>Bacteria</taxon>
        <taxon>Pseudomonadati</taxon>
        <taxon>Pseudomonadota</taxon>
        <taxon>Gammaproteobacteria</taxon>
        <taxon>Chromatiales</taxon>
        <taxon>Sedimenticolaceae</taxon>
        <taxon>Candidatus Thiodiazotropha</taxon>
    </lineage>
</organism>
<dbReference type="Pfam" id="PF02104">
    <property type="entry name" value="SURF1"/>
    <property type="match status" value="1"/>
</dbReference>
<comment type="similarity">
    <text evidence="2 6">Belongs to the SURF1 family.</text>
</comment>
<evidence type="ECO:0000313" key="7">
    <source>
        <dbReference type="EMBL" id="MCG7937749.1"/>
    </source>
</evidence>
<evidence type="ECO:0000256" key="6">
    <source>
        <dbReference type="RuleBase" id="RU363076"/>
    </source>
</evidence>
<dbReference type="InterPro" id="IPR045214">
    <property type="entry name" value="Surf1/Surf4"/>
</dbReference>
<proteinExistence type="inferred from homology"/>
<dbReference type="Proteomes" id="UP000886687">
    <property type="component" value="Unassembled WGS sequence"/>
</dbReference>
<dbReference type="PROSITE" id="PS50895">
    <property type="entry name" value="SURF1"/>
    <property type="match status" value="1"/>
</dbReference>
<protein>
    <recommendedName>
        <fullName evidence="6">SURF1-like protein</fullName>
    </recommendedName>
</protein>
<evidence type="ECO:0000256" key="5">
    <source>
        <dbReference type="ARBA" id="ARBA00023136"/>
    </source>
</evidence>
<dbReference type="AlphaFoldDB" id="A0A9E4K2C4"/>
<name>A0A9E4K2C4_9GAMM</name>
<gene>
    <name evidence="7" type="ORF">JAZ04_02660</name>
</gene>
<keyword evidence="4 6" id="KW-1133">Transmembrane helix</keyword>
<evidence type="ECO:0000256" key="3">
    <source>
        <dbReference type="ARBA" id="ARBA00022692"/>
    </source>
</evidence>
<dbReference type="CDD" id="cd06662">
    <property type="entry name" value="SURF1"/>
    <property type="match status" value="1"/>
</dbReference>
<dbReference type="PANTHER" id="PTHR23427:SF2">
    <property type="entry name" value="SURFEIT LOCUS PROTEIN 1"/>
    <property type="match status" value="1"/>
</dbReference>
<dbReference type="GO" id="GO:0005886">
    <property type="term" value="C:plasma membrane"/>
    <property type="evidence" value="ECO:0007669"/>
    <property type="project" value="UniProtKB-SubCell"/>
</dbReference>
<comment type="caution">
    <text evidence="6">Lacks conserved residue(s) required for the propagation of feature annotation.</text>
</comment>
<evidence type="ECO:0000256" key="4">
    <source>
        <dbReference type="ARBA" id="ARBA00022989"/>
    </source>
</evidence>
<keyword evidence="5 6" id="KW-0472">Membrane</keyword>
<reference evidence="7" key="1">
    <citation type="journal article" date="2021" name="Proc. Natl. Acad. Sci. U.S.A.">
        <title>Global biogeography of chemosynthetic symbionts reveals both localized and globally distributed symbiont groups. .</title>
        <authorList>
            <person name="Osvatic J.T."/>
            <person name="Wilkins L.G.E."/>
            <person name="Leibrecht L."/>
            <person name="Leray M."/>
            <person name="Zauner S."/>
            <person name="Polzin J."/>
            <person name="Camacho Y."/>
            <person name="Gros O."/>
            <person name="van Gils J.A."/>
            <person name="Eisen J.A."/>
            <person name="Petersen J.M."/>
            <person name="Yuen B."/>
        </authorList>
    </citation>
    <scope>NUCLEOTIDE SEQUENCE</scope>
    <source>
        <strain evidence="7">MAGL173</strain>
    </source>
</reference>
<comment type="subcellular location">
    <subcellularLocation>
        <location evidence="6">Cell membrane</location>
        <topology evidence="6">Multi-pass membrane protein</topology>
    </subcellularLocation>
    <subcellularLocation>
        <location evidence="1">Membrane</location>
    </subcellularLocation>
</comment>
<evidence type="ECO:0000256" key="1">
    <source>
        <dbReference type="ARBA" id="ARBA00004370"/>
    </source>
</evidence>
<evidence type="ECO:0000313" key="8">
    <source>
        <dbReference type="Proteomes" id="UP000886687"/>
    </source>
</evidence>
<evidence type="ECO:0000256" key="2">
    <source>
        <dbReference type="ARBA" id="ARBA00007165"/>
    </source>
</evidence>
<sequence>MVIVTPLLCSLGFWQLERAEQKRNQATALEMRRKMPPISLTVSARPEADQLLYRQVNLQGEFLTEKTIFIANRKHLGKTGFHVVTPLQLSASGELVLVNRGWTAETPSTDSGLLINSRGQLKISGEITIPQAPAIELTPIDDDSQFPPRWPYLTLERYRQWSGLEVLPILVLQTSKDDQDFIRQWPTPKVSDLMHIGYAIQWFAFAIIALLVWLRLSYQKVASETT</sequence>
<feature type="transmembrane region" description="Helical" evidence="6">
    <location>
        <begin position="193"/>
        <end position="214"/>
    </location>
</feature>
<dbReference type="InterPro" id="IPR002994">
    <property type="entry name" value="Surf1/Shy1"/>
</dbReference>
<dbReference type="EMBL" id="JAEPDI010000001">
    <property type="protein sequence ID" value="MCG7937749.1"/>
    <property type="molecule type" value="Genomic_DNA"/>
</dbReference>
<dbReference type="PANTHER" id="PTHR23427">
    <property type="entry name" value="SURFEIT LOCUS PROTEIN"/>
    <property type="match status" value="1"/>
</dbReference>
<comment type="caution">
    <text evidence="7">The sequence shown here is derived from an EMBL/GenBank/DDBJ whole genome shotgun (WGS) entry which is preliminary data.</text>
</comment>
<accession>A0A9E4K2C4</accession>